<evidence type="ECO:0000313" key="2">
    <source>
        <dbReference type="EMBL" id="SOY28177.1"/>
    </source>
</evidence>
<dbReference type="PANTHER" id="PTHR43861:SF1">
    <property type="entry name" value="TRANS-ACONITATE 2-METHYLTRANSFERASE"/>
    <property type="match status" value="1"/>
</dbReference>
<accession>A0A2K4ZCJ1</accession>
<dbReference type="RefSeq" id="WP_103238297.1">
    <property type="nucleotide sequence ID" value="NZ_JANJZD010000004.1"/>
</dbReference>
<protein>
    <submittedName>
        <fullName evidence="2">Trans-aconitate 2-methyltransferase</fullName>
        <ecNumber evidence="2">2.1.1.144</ecNumber>
    </submittedName>
</protein>
<sequence length="255" mass="29286">MAEWNSEQYLKFKSQRTQPAIDLVRKISAINPQNIIDIGCGPGNSTNVLKKYFPNAHIVGIDNSENMIEKAAATYPDLEFKTMSVDEICHDNANYDVIFSNACLQWVPGHREIIPLLFDRLNENGVMAVQIPVNTQEPLFKIIKEIVNEDKWVFLSSLNEQNATLNGDEYFDILSSLTDNFDIWETVYYHNLPSINAMVEWVKGTRLLPYIQALNKTEAQSLIDEIAESAAEIYNKQENGEIIFRFRRLFFTAIR</sequence>
<dbReference type="Gene3D" id="1.10.150.290">
    <property type="entry name" value="S-adenosyl-L-methionine-dependent methyltransferases"/>
    <property type="match status" value="1"/>
</dbReference>
<name>A0A2K4ZCJ1_9FIRM</name>
<dbReference type="Pfam" id="PF13847">
    <property type="entry name" value="Methyltransf_31"/>
    <property type="match status" value="1"/>
</dbReference>
<dbReference type="InterPro" id="IPR025714">
    <property type="entry name" value="Methyltranfer_dom"/>
</dbReference>
<gene>
    <name evidence="2" type="primary">tam_1</name>
    <name evidence="2" type="ORF">AMURIS_00884</name>
</gene>
<keyword evidence="2" id="KW-0489">Methyltransferase</keyword>
<dbReference type="GO" id="GO:0030798">
    <property type="term" value="F:trans-aconitate 2-methyltransferase activity"/>
    <property type="evidence" value="ECO:0007669"/>
    <property type="project" value="UniProtKB-EC"/>
</dbReference>
<feature type="domain" description="Methyltransferase" evidence="1">
    <location>
        <begin position="34"/>
        <end position="147"/>
    </location>
</feature>
<keyword evidence="3" id="KW-1185">Reference proteome</keyword>
<organism evidence="2 3">
    <name type="scientific">Acetatifactor muris</name>
    <dbReference type="NCBI Taxonomy" id="879566"/>
    <lineage>
        <taxon>Bacteria</taxon>
        <taxon>Bacillati</taxon>
        <taxon>Bacillota</taxon>
        <taxon>Clostridia</taxon>
        <taxon>Lachnospirales</taxon>
        <taxon>Lachnospiraceae</taxon>
        <taxon>Acetatifactor</taxon>
    </lineage>
</organism>
<evidence type="ECO:0000259" key="1">
    <source>
        <dbReference type="Pfam" id="PF13847"/>
    </source>
</evidence>
<proteinExistence type="predicted"/>
<dbReference type="OrthoDB" id="9777497at2"/>
<dbReference type="EMBL" id="OFSM01000004">
    <property type="protein sequence ID" value="SOY28177.1"/>
    <property type="molecule type" value="Genomic_DNA"/>
</dbReference>
<dbReference type="AlphaFoldDB" id="A0A2K4ZCJ1"/>
<dbReference type="PANTHER" id="PTHR43861">
    <property type="entry name" value="TRANS-ACONITATE 2-METHYLTRANSFERASE-RELATED"/>
    <property type="match status" value="1"/>
</dbReference>
<dbReference type="Gene3D" id="3.40.50.150">
    <property type="entry name" value="Vaccinia Virus protein VP39"/>
    <property type="match status" value="1"/>
</dbReference>
<dbReference type="CDD" id="cd02440">
    <property type="entry name" value="AdoMet_MTases"/>
    <property type="match status" value="1"/>
</dbReference>
<evidence type="ECO:0000313" key="3">
    <source>
        <dbReference type="Proteomes" id="UP000236311"/>
    </source>
</evidence>
<dbReference type="GO" id="GO:0032259">
    <property type="term" value="P:methylation"/>
    <property type="evidence" value="ECO:0007669"/>
    <property type="project" value="UniProtKB-KW"/>
</dbReference>
<dbReference type="InterPro" id="IPR023149">
    <property type="entry name" value="Trans_acon_MeTrfase_C"/>
</dbReference>
<dbReference type="InterPro" id="IPR029063">
    <property type="entry name" value="SAM-dependent_MTases_sf"/>
</dbReference>
<dbReference type="Proteomes" id="UP000236311">
    <property type="component" value="Unassembled WGS sequence"/>
</dbReference>
<keyword evidence="2" id="KW-0808">Transferase</keyword>
<dbReference type="EC" id="2.1.1.144" evidence="2"/>
<dbReference type="SUPFAM" id="SSF53335">
    <property type="entry name" value="S-adenosyl-L-methionine-dependent methyltransferases"/>
    <property type="match status" value="1"/>
</dbReference>
<reference evidence="2 3" key="1">
    <citation type="submission" date="2018-01" db="EMBL/GenBank/DDBJ databases">
        <authorList>
            <person name="Gaut B.S."/>
            <person name="Morton B.R."/>
            <person name="Clegg M.T."/>
            <person name="Duvall M.R."/>
        </authorList>
    </citation>
    <scope>NUCLEOTIDE SEQUENCE [LARGE SCALE GENOMIC DNA]</scope>
    <source>
        <strain evidence="2">GP69</strain>
    </source>
</reference>